<sequence length="276" mass="32686">MFGEYRPEDLKRVKEIELEILIEFIRICEKHDLKYFAYGGTAIGAVRHKGFIPWDDDVDVAMVRDEYEKFISIAMKELGEEYELTAGNIQMDCSAVFARISKKGTLHITEQENRWKRKHGIRIDIFPMDFVPEDKQEFKKMISKVRFWRGLYIIKNIRNPLFENGGWKDKAIRTACFIMHYLLKLVPVKFIVKKMMDSYRAYEGKSTLVDCLDDNYPEKWVCSLDDIYPLQKGEFEGVSISLMHRNHEMLVKGYGDYMELPPESERENHYQGFLEF</sequence>
<accession>A0AB73SYY3</accession>
<dbReference type="InterPro" id="IPR052942">
    <property type="entry name" value="LPS_cholinephosphotransferase"/>
</dbReference>
<evidence type="ECO:0000313" key="2">
    <source>
        <dbReference type="EMBL" id="PWJ72608.1"/>
    </source>
</evidence>
<dbReference type="EMBL" id="QGGY01000017">
    <property type="protein sequence ID" value="PWJ72608.1"/>
    <property type="molecule type" value="Genomic_DNA"/>
</dbReference>
<organism evidence="2 3">
    <name type="scientific">Murimonas intestini</name>
    <dbReference type="NCBI Taxonomy" id="1337051"/>
    <lineage>
        <taxon>Bacteria</taxon>
        <taxon>Bacillati</taxon>
        <taxon>Bacillota</taxon>
        <taxon>Clostridia</taxon>
        <taxon>Lachnospirales</taxon>
        <taxon>Lachnospiraceae</taxon>
        <taxon>Murimonas</taxon>
    </lineage>
</organism>
<feature type="domain" description="LicD/FKTN/FKRP nucleotidyltransferase" evidence="1">
    <location>
        <begin position="28"/>
        <end position="255"/>
    </location>
</feature>
<dbReference type="RefSeq" id="WP_109748355.1">
    <property type="nucleotide sequence ID" value="NZ_JANKBI010000017.1"/>
</dbReference>
<dbReference type="PANTHER" id="PTHR43404:SF2">
    <property type="entry name" value="LIPOPOLYSACCHARIDE CHOLINEPHOSPHOTRANSFERASE LICD"/>
    <property type="match status" value="1"/>
</dbReference>
<dbReference type="PANTHER" id="PTHR43404">
    <property type="entry name" value="LIPOPOLYSACCHARIDE CHOLINEPHOSPHOTRANSFERASE LICD"/>
    <property type="match status" value="1"/>
</dbReference>
<dbReference type="InterPro" id="IPR007074">
    <property type="entry name" value="LicD/FKTN/FKRP_NTP_transf"/>
</dbReference>
<proteinExistence type="predicted"/>
<keyword evidence="3" id="KW-1185">Reference proteome</keyword>
<dbReference type="GO" id="GO:0009100">
    <property type="term" value="P:glycoprotein metabolic process"/>
    <property type="evidence" value="ECO:0007669"/>
    <property type="project" value="UniProtKB-ARBA"/>
</dbReference>
<protein>
    <submittedName>
        <fullName evidence="2">Lipopolysaccharide cholinephosphotransferase</fullName>
    </submittedName>
</protein>
<dbReference type="Proteomes" id="UP000245412">
    <property type="component" value="Unassembled WGS sequence"/>
</dbReference>
<evidence type="ECO:0000259" key="1">
    <source>
        <dbReference type="Pfam" id="PF04991"/>
    </source>
</evidence>
<evidence type="ECO:0000313" key="3">
    <source>
        <dbReference type="Proteomes" id="UP000245412"/>
    </source>
</evidence>
<dbReference type="Pfam" id="PF04991">
    <property type="entry name" value="LicD"/>
    <property type="match status" value="1"/>
</dbReference>
<comment type="caution">
    <text evidence="2">The sequence shown here is derived from an EMBL/GenBank/DDBJ whole genome shotgun (WGS) entry which is preliminary data.</text>
</comment>
<reference evidence="2 3" key="1">
    <citation type="submission" date="2018-05" db="EMBL/GenBank/DDBJ databases">
        <authorList>
            <person name="Goeker M."/>
            <person name="Huntemann M."/>
            <person name="Clum A."/>
            <person name="Pillay M."/>
            <person name="Palaniappan K."/>
            <person name="Varghese N."/>
            <person name="Mikhailova N."/>
            <person name="Stamatis D."/>
            <person name="Reddy T."/>
            <person name="Daum C."/>
            <person name="Shapiro N."/>
            <person name="Ivanova N."/>
            <person name="Kyrpides N."/>
            <person name="Woyke T."/>
        </authorList>
    </citation>
    <scope>NUCLEOTIDE SEQUENCE [LARGE SCALE GENOMIC DNA]</scope>
    <source>
        <strain evidence="2 3">DSM 26524</strain>
    </source>
</reference>
<dbReference type="AlphaFoldDB" id="A0AB73SYY3"/>
<gene>
    <name evidence="2" type="ORF">C7383_11779</name>
</gene>
<name>A0AB73SYY3_9FIRM</name>